<proteinExistence type="predicted"/>
<dbReference type="NCBIfam" id="NF033547">
    <property type="entry name" value="transpos_IS1595"/>
    <property type="match status" value="1"/>
</dbReference>
<accession>A0ABN7BSB9</accession>
<dbReference type="EMBL" id="AP028955">
    <property type="protein sequence ID" value="BET37842.1"/>
    <property type="molecule type" value="Genomic_DNA"/>
</dbReference>
<keyword evidence="3" id="KW-1185">Reference proteome</keyword>
<dbReference type="PANTHER" id="PTHR47163">
    <property type="entry name" value="DDE_TNP_IS1595 DOMAIN-CONTAINING PROTEIN"/>
    <property type="match status" value="1"/>
</dbReference>
<gene>
    <name evidence="2" type="ORF">SAP269_04310</name>
</gene>
<reference evidence="3" key="1">
    <citation type="journal article" date="2024" name="FEMS Microbiol. Lett.">
        <title>Genomic insights into Spiroplasma endosymbionts that induce male-killing and protective phenotypes in the pea aphid.</title>
        <authorList>
            <person name="Arai H."/>
            <person name="Legeai F."/>
            <person name="Kageyama D."/>
            <person name="Sugio A."/>
            <person name="Simon J.C."/>
        </authorList>
    </citation>
    <scope>NUCLEOTIDE SEQUENCE [LARGE SCALE GENOMIC DNA]</scope>
    <source>
        <strain evidence="3">sAp269</strain>
    </source>
</reference>
<dbReference type="SMART" id="SM01126">
    <property type="entry name" value="DDE_Tnp_IS1595"/>
    <property type="match status" value="1"/>
</dbReference>
<evidence type="ECO:0000313" key="2">
    <source>
        <dbReference type="EMBL" id="BET37842.1"/>
    </source>
</evidence>
<evidence type="ECO:0000313" key="3">
    <source>
        <dbReference type="Proteomes" id="UP001473424"/>
    </source>
</evidence>
<dbReference type="InterPro" id="IPR053164">
    <property type="entry name" value="IS1016-like_transposase"/>
</dbReference>
<dbReference type="Proteomes" id="UP001473424">
    <property type="component" value="Chromosome"/>
</dbReference>
<feature type="domain" description="ISXO2-like transposase" evidence="1">
    <location>
        <begin position="27"/>
        <end position="167"/>
    </location>
</feature>
<dbReference type="InterPro" id="IPR024445">
    <property type="entry name" value="Tnp_ISXO2-like"/>
</dbReference>
<dbReference type="PANTHER" id="PTHR47163:SF2">
    <property type="entry name" value="SI:DKEY-17M8.2"/>
    <property type="match status" value="1"/>
</dbReference>
<organism evidence="2 3">
    <name type="scientific">Spiroplasma ixodetis</name>
    <dbReference type="NCBI Taxonomy" id="2141"/>
    <lineage>
        <taxon>Bacteria</taxon>
        <taxon>Bacillati</taxon>
        <taxon>Mycoplasmatota</taxon>
        <taxon>Mollicutes</taxon>
        <taxon>Entomoplasmatales</taxon>
        <taxon>Spiroplasmataceae</taxon>
        <taxon>Spiroplasma</taxon>
    </lineage>
</organism>
<evidence type="ECO:0000259" key="1">
    <source>
        <dbReference type="SMART" id="SM01126"/>
    </source>
</evidence>
<name>A0ABN7BSB9_9MOLU</name>
<protein>
    <recommendedName>
        <fullName evidence="1">ISXO2-like transposase domain-containing protein</fullName>
    </recommendedName>
</protein>
<sequence length="180" mass="21159">MGVAYKTAWRMGHEIRTRIWNQDVGFIDDGTAQMDEMYLSHVGFKKQGRSLLNKTLIVGVYEKISNKLIVKVLKKTDEKNLLWFALKHISTGYCLFTDSCKRYEIFKNFYHKHEIVNHEVGYVSSTGVNTNQIESAWKHIRWTFRTHIKISKHNIHLYAKEAAYKFNKIPSFETIILCLI</sequence>
<dbReference type="Pfam" id="PF12762">
    <property type="entry name" value="DDE_Tnp_IS1595"/>
    <property type="match status" value="1"/>
</dbReference>